<dbReference type="STRING" id="1120919.GCA_000429165_01292"/>
<feature type="transmembrane region" description="Helical" evidence="10">
    <location>
        <begin position="20"/>
        <end position="46"/>
    </location>
</feature>
<dbReference type="CDD" id="cd00082">
    <property type="entry name" value="HisKA"/>
    <property type="match status" value="1"/>
</dbReference>
<evidence type="ECO:0000256" key="5">
    <source>
        <dbReference type="ARBA" id="ARBA00022679"/>
    </source>
</evidence>
<dbReference type="CDD" id="cd00075">
    <property type="entry name" value="HATPase"/>
    <property type="match status" value="1"/>
</dbReference>
<dbReference type="Gene3D" id="3.30.565.10">
    <property type="entry name" value="Histidine kinase-like ATPase, C-terminal domain"/>
    <property type="match status" value="1"/>
</dbReference>
<feature type="domain" description="HAMP" evidence="12">
    <location>
        <begin position="184"/>
        <end position="236"/>
    </location>
</feature>
<keyword evidence="5" id="KW-0808">Transferase</keyword>
<dbReference type="PROSITE" id="PS50885">
    <property type="entry name" value="HAMP"/>
    <property type="match status" value="1"/>
</dbReference>
<dbReference type="RefSeq" id="WP_246791236.1">
    <property type="nucleotide sequence ID" value="NZ_BAPG01000031.1"/>
</dbReference>
<evidence type="ECO:0000256" key="9">
    <source>
        <dbReference type="ARBA" id="ARBA00023012"/>
    </source>
</evidence>
<dbReference type="InterPro" id="IPR036890">
    <property type="entry name" value="HATPase_C_sf"/>
</dbReference>
<evidence type="ECO:0000256" key="4">
    <source>
        <dbReference type="ARBA" id="ARBA00022553"/>
    </source>
</evidence>
<evidence type="ECO:0000256" key="8">
    <source>
        <dbReference type="ARBA" id="ARBA00022989"/>
    </source>
</evidence>
<proteinExistence type="predicted"/>
<dbReference type="PANTHER" id="PTHR45436">
    <property type="entry name" value="SENSOR HISTIDINE KINASE YKOH"/>
    <property type="match status" value="1"/>
</dbReference>
<dbReference type="Gene3D" id="1.10.287.130">
    <property type="match status" value="1"/>
</dbReference>
<evidence type="ECO:0000256" key="10">
    <source>
        <dbReference type="SAM" id="Phobius"/>
    </source>
</evidence>
<keyword evidence="8 10" id="KW-1133">Transmembrane helix</keyword>
<evidence type="ECO:0000256" key="7">
    <source>
        <dbReference type="ARBA" id="ARBA00022777"/>
    </source>
</evidence>
<protein>
    <recommendedName>
        <fullName evidence="3">histidine kinase</fullName>
        <ecNumber evidence="3">2.7.13.3</ecNumber>
    </recommendedName>
</protein>
<dbReference type="Pfam" id="PF00512">
    <property type="entry name" value="HisKA"/>
    <property type="match status" value="1"/>
</dbReference>
<evidence type="ECO:0000313" key="14">
    <source>
        <dbReference type="Proteomes" id="UP000321635"/>
    </source>
</evidence>
<organism evidence="13 14">
    <name type="scientific">Acetobacter nitrogenifigens DSM 23921 = NBRC 105050</name>
    <dbReference type="NCBI Taxonomy" id="1120919"/>
    <lineage>
        <taxon>Bacteria</taxon>
        <taxon>Pseudomonadati</taxon>
        <taxon>Pseudomonadota</taxon>
        <taxon>Alphaproteobacteria</taxon>
        <taxon>Acetobacterales</taxon>
        <taxon>Acetobacteraceae</taxon>
        <taxon>Acetobacter</taxon>
    </lineage>
</organism>
<evidence type="ECO:0000256" key="2">
    <source>
        <dbReference type="ARBA" id="ARBA00004370"/>
    </source>
</evidence>
<dbReference type="PROSITE" id="PS50109">
    <property type="entry name" value="HIS_KIN"/>
    <property type="match status" value="1"/>
</dbReference>
<dbReference type="AlphaFoldDB" id="A0A511X9S0"/>
<dbReference type="PANTHER" id="PTHR45436:SF5">
    <property type="entry name" value="SENSOR HISTIDINE KINASE TRCS"/>
    <property type="match status" value="1"/>
</dbReference>
<comment type="subcellular location">
    <subcellularLocation>
        <location evidence="2">Membrane</location>
    </subcellularLocation>
</comment>
<dbReference type="SMART" id="SM00388">
    <property type="entry name" value="HisKA"/>
    <property type="match status" value="1"/>
</dbReference>
<dbReference type="Proteomes" id="UP000321635">
    <property type="component" value="Unassembled WGS sequence"/>
</dbReference>
<dbReference type="SMART" id="SM00387">
    <property type="entry name" value="HATPase_c"/>
    <property type="match status" value="1"/>
</dbReference>
<dbReference type="InterPro" id="IPR003660">
    <property type="entry name" value="HAMP_dom"/>
</dbReference>
<comment type="caution">
    <text evidence="13">The sequence shown here is derived from an EMBL/GenBank/DDBJ whole genome shotgun (WGS) entry which is preliminary data.</text>
</comment>
<dbReference type="InterPro" id="IPR003594">
    <property type="entry name" value="HATPase_dom"/>
</dbReference>
<feature type="transmembrane region" description="Helical" evidence="10">
    <location>
        <begin position="160"/>
        <end position="183"/>
    </location>
</feature>
<accession>A0A511X9S0</accession>
<dbReference type="InterPro" id="IPR050428">
    <property type="entry name" value="TCS_sensor_his_kinase"/>
</dbReference>
<feature type="domain" description="Histidine kinase" evidence="11">
    <location>
        <begin position="244"/>
        <end position="475"/>
    </location>
</feature>
<dbReference type="InterPro" id="IPR036097">
    <property type="entry name" value="HisK_dim/P_sf"/>
</dbReference>
<evidence type="ECO:0000256" key="3">
    <source>
        <dbReference type="ARBA" id="ARBA00012438"/>
    </source>
</evidence>
<evidence type="ECO:0000256" key="1">
    <source>
        <dbReference type="ARBA" id="ARBA00000085"/>
    </source>
</evidence>
<dbReference type="GO" id="GO:0000155">
    <property type="term" value="F:phosphorelay sensor kinase activity"/>
    <property type="evidence" value="ECO:0007669"/>
    <property type="project" value="InterPro"/>
</dbReference>
<reference evidence="13 14" key="1">
    <citation type="submission" date="2019-07" db="EMBL/GenBank/DDBJ databases">
        <title>Whole genome shotgun sequence of Acetobacter nitrogenifigens NBRC 105050.</title>
        <authorList>
            <person name="Hosoyama A."/>
            <person name="Uohara A."/>
            <person name="Ohji S."/>
            <person name="Ichikawa N."/>
        </authorList>
    </citation>
    <scope>NUCLEOTIDE SEQUENCE [LARGE SCALE GENOMIC DNA]</scope>
    <source>
        <strain evidence="13 14">NBRC 105050</strain>
    </source>
</reference>
<dbReference type="GO" id="GO:0016020">
    <property type="term" value="C:membrane"/>
    <property type="evidence" value="ECO:0007669"/>
    <property type="project" value="UniProtKB-SubCell"/>
</dbReference>
<comment type="catalytic activity">
    <reaction evidence="1">
        <text>ATP + protein L-histidine = ADP + protein N-phospho-L-histidine.</text>
        <dbReference type="EC" id="2.7.13.3"/>
    </reaction>
</comment>
<dbReference type="SUPFAM" id="SSF47384">
    <property type="entry name" value="Homodimeric domain of signal transducing histidine kinase"/>
    <property type="match status" value="1"/>
</dbReference>
<name>A0A511X9S0_9PROT</name>
<keyword evidence="14" id="KW-1185">Reference proteome</keyword>
<keyword evidence="10" id="KW-0472">Membrane</keyword>
<gene>
    <name evidence="13" type="ORF">ANI02nite_15680</name>
</gene>
<keyword evidence="9" id="KW-0902">Two-component regulatory system</keyword>
<dbReference type="InterPro" id="IPR003661">
    <property type="entry name" value="HisK_dim/P_dom"/>
</dbReference>
<evidence type="ECO:0000313" key="13">
    <source>
        <dbReference type="EMBL" id="GEN59684.1"/>
    </source>
</evidence>
<evidence type="ECO:0000259" key="12">
    <source>
        <dbReference type="PROSITE" id="PS50885"/>
    </source>
</evidence>
<keyword evidence="4" id="KW-0597">Phosphoprotein</keyword>
<dbReference type="SUPFAM" id="SSF55874">
    <property type="entry name" value="ATPase domain of HSP90 chaperone/DNA topoisomerase II/histidine kinase"/>
    <property type="match status" value="1"/>
</dbReference>
<sequence>MPIPEIHTPKNPNDHGSWSLSAHIVAGVTAAVLGSLLVLALALAAFTRFEVTERLDDSLREVAERLVYIVAFTPARQGGPQIAILPGIGPRALAYQVTDAAGRVILRSQNAPEEPLVTPTVPGFYDRPHFRVFVSLSSDKQHGVLVAEPSFHRLEAVHRAIVIATLPILVLAPVVWLLVRWIVRRGLRPVDALGAELRRRGGGYLDPVSAPDLPVELTAIQNAVNLLLHRLDKALSAERAFAANAAHELRNPIGAILAQAQLLQTLHASRMEPEGAHRTIADATPGIETLIAQVRRLGGITDKLLQLSRAWSGVALRRDRFDVIDLVAFVSEELERRDGRADNRAAARIRFQPGASRRMMVEGDLDAAGLLFRNLIENALSYGQPPADGGPTVTIMLAASNVVEIINDCTALAPDLLAGIETPFVRGRHESPGSGLGLAIATTIATQMNARLDLISPIPGTTRGFLARITFPDLQATVAPLAPGRTMSTSARRH</sequence>
<dbReference type="InterPro" id="IPR005467">
    <property type="entry name" value="His_kinase_dom"/>
</dbReference>
<evidence type="ECO:0000259" key="11">
    <source>
        <dbReference type="PROSITE" id="PS50109"/>
    </source>
</evidence>
<dbReference type="EMBL" id="BJYF01000007">
    <property type="protein sequence ID" value="GEN59684.1"/>
    <property type="molecule type" value="Genomic_DNA"/>
</dbReference>
<evidence type="ECO:0000256" key="6">
    <source>
        <dbReference type="ARBA" id="ARBA00022692"/>
    </source>
</evidence>
<keyword evidence="7 13" id="KW-0418">Kinase</keyword>
<keyword evidence="6 10" id="KW-0812">Transmembrane</keyword>
<dbReference type="EC" id="2.7.13.3" evidence="3"/>
<dbReference type="Pfam" id="PF02518">
    <property type="entry name" value="HATPase_c"/>
    <property type="match status" value="1"/>
</dbReference>